<dbReference type="PANTHER" id="PTHR11920:SF335">
    <property type="entry name" value="GUANYLATE CYCLASE"/>
    <property type="match status" value="1"/>
</dbReference>
<reference evidence="8" key="1">
    <citation type="submission" date="2014-05" db="EMBL/GenBank/DDBJ databases">
        <title>The transcriptome of the halophilic microalga Tetraselmis sp. GSL018 isolated from the Great Salt Lake, Utah.</title>
        <authorList>
            <person name="Jinkerson R.E."/>
            <person name="D'Adamo S."/>
            <person name="Posewitz M.C."/>
        </authorList>
    </citation>
    <scope>NUCLEOTIDE SEQUENCE</scope>
    <source>
        <strain evidence="8">GSL018</strain>
    </source>
</reference>
<keyword evidence="3" id="KW-0547">Nucleotide-binding</keyword>
<protein>
    <submittedName>
        <fullName evidence="8">Guanylate cyclase soluble subunit beta-2</fullName>
    </submittedName>
</protein>
<dbReference type="SMART" id="SM00044">
    <property type="entry name" value="CYCc"/>
    <property type="match status" value="1"/>
</dbReference>
<dbReference type="GO" id="GO:0001653">
    <property type="term" value="F:peptide receptor activity"/>
    <property type="evidence" value="ECO:0007669"/>
    <property type="project" value="TreeGrafter"/>
</dbReference>
<evidence type="ECO:0000256" key="2">
    <source>
        <dbReference type="ARBA" id="ARBA00022692"/>
    </source>
</evidence>
<dbReference type="GO" id="GO:0005886">
    <property type="term" value="C:plasma membrane"/>
    <property type="evidence" value="ECO:0007669"/>
    <property type="project" value="TreeGrafter"/>
</dbReference>
<evidence type="ECO:0000256" key="6">
    <source>
        <dbReference type="ARBA" id="ARBA00023239"/>
    </source>
</evidence>
<keyword evidence="5" id="KW-0472">Membrane</keyword>
<dbReference type="GO" id="GO:0004383">
    <property type="term" value="F:guanylate cyclase activity"/>
    <property type="evidence" value="ECO:0007669"/>
    <property type="project" value="TreeGrafter"/>
</dbReference>
<sequence length="170" mass="18694">MPRSLQNLDLAPCQIGILPPDDYFPPNTGDSYMAVAGHDSLTKDDHPQRMLRMAMDMIGTVKHVRNPLTQGTLQIRVGIHTGPCYAGVVGRKMPRYCFFGDTINTASRMESTGFPGCVQVTDAAYKSYLSVAEISELSASVNDLGWRTIKGKGLMRAWLFVPEGQNAQEN</sequence>
<dbReference type="InterPro" id="IPR029787">
    <property type="entry name" value="Nucleotide_cyclase"/>
</dbReference>
<keyword evidence="2" id="KW-0812">Transmembrane</keyword>
<dbReference type="InterPro" id="IPR001054">
    <property type="entry name" value="A/G_cyclase"/>
</dbReference>
<dbReference type="GO" id="GO:0000166">
    <property type="term" value="F:nucleotide binding"/>
    <property type="evidence" value="ECO:0007669"/>
    <property type="project" value="UniProtKB-KW"/>
</dbReference>
<keyword evidence="6" id="KW-0456">Lyase</keyword>
<dbReference type="PANTHER" id="PTHR11920">
    <property type="entry name" value="GUANYLYL CYCLASE"/>
    <property type="match status" value="1"/>
</dbReference>
<keyword evidence="4" id="KW-1133">Transmembrane helix</keyword>
<dbReference type="CDD" id="cd07302">
    <property type="entry name" value="CHD"/>
    <property type="match status" value="1"/>
</dbReference>
<accession>A0A061SFQ7</accession>
<evidence type="ECO:0000313" key="8">
    <source>
        <dbReference type="EMBL" id="JAC84012.1"/>
    </source>
</evidence>
<proteinExistence type="predicted"/>
<organism evidence="8">
    <name type="scientific">Tetraselmis sp. GSL018</name>
    <dbReference type="NCBI Taxonomy" id="582737"/>
    <lineage>
        <taxon>Eukaryota</taxon>
        <taxon>Viridiplantae</taxon>
        <taxon>Chlorophyta</taxon>
        <taxon>core chlorophytes</taxon>
        <taxon>Chlorodendrophyceae</taxon>
        <taxon>Chlorodendrales</taxon>
        <taxon>Chlorodendraceae</taxon>
        <taxon>Tetraselmis</taxon>
    </lineage>
</organism>
<evidence type="ECO:0000256" key="4">
    <source>
        <dbReference type="ARBA" id="ARBA00022989"/>
    </source>
</evidence>
<gene>
    <name evidence="8" type="ORF">TSPGSL018_1960</name>
</gene>
<evidence type="ECO:0000259" key="7">
    <source>
        <dbReference type="PROSITE" id="PS50125"/>
    </source>
</evidence>
<dbReference type="SUPFAM" id="SSF55073">
    <property type="entry name" value="Nucleotide cyclase"/>
    <property type="match status" value="1"/>
</dbReference>
<dbReference type="Gene3D" id="3.30.70.1230">
    <property type="entry name" value="Nucleotide cyclase"/>
    <property type="match status" value="1"/>
</dbReference>
<feature type="domain" description="Guanylate cyclase" evidence="7">
    <location>
        <begin position="29"/>
        <end position="110"/>
    </location>
</feature>
<dbReference type="AlphaFoldDB" id="A0A061SFQ7"/>
<dbReference type="PROSITE" id="PS50125">
    <property type="entry name" value="GUANYLATE_CYCLASE_2"/>
    <property type="match status" value="1"/>
</dbReference>
<evidence type="ECO:0000256" key="1">
    <source>
        <dbReference type="ARBA" id="ARBA00004370"/>
    </source>
</evidence>
<evidence type="ECO:0000256" key="3">
    <source>
        <dbReference type="ARBA" id="ARBA00022741"/>
    </source>
</evidence>
<dbReference type="GO" id="GO:0004016">
    <property type="term" value="F:adenylate cyclase activity"/>
    <property type="evidence" value="ECO:0007669"/>
    <property type="project" value="TreeGrafter"/>
</dbReference>
<dbReference type="EMBL" id="GBEZ01000911">
    <property type="protein sequence ID" value="JAC84012.1"/>
    <property type="molecule type" value="Transcribed_RNA"/>
</dbReference>
<dbReference type="GO" id="GO:0035556">
    <property type="term" value="P:intracellular signal transduction"/>
    <property type="evidence" value="ECO:0007669"/>
    <property type="project" value="InterPro"/>
</dbReference>
<comment type="subcellular location">
    <subcellularLocation>
        <location evidence="1">Membrane</location>
    </subcellularLocation>
</comment>
<dbReference type="Pfam" id="PF00211">
    <property type="entry name" value="Guanylate_cyc"/>
    <property type="match status" value="1"/>
</dbReference>
<dbReference type="InterPro" id="IPR050401">
    <property type="entry name" value="Cyclic_nucleotide_synthase"/>
</dbReference>
<evidence type="ECO:0000256" key="5">
    <source>
        <dbReference type="ARBA" id="ARBA00023136"/>
    </source>
</evidence>
<dbReference type="GO" id="GO:0007168">
    <property type="term" value="P:receptor guanylyl cyclase signaling pathway"/>
    <property type="evidence" value="ECO:0007669"/>
    <property type="project" value="TreeGrafter"/>
</dbReference>
<name>A0A061SFQ7_9CHLO</name>